<sequence length="73" mass="8364">MINRRVESGMRTDNSPCKAIGLRKTHWVIPSWESNLSRFVIVFYSICHKKITGNILSEGLARRQSTWHPGSAH</sequence>
<dbReference type="KEGG" id="xpo:XPG1_2857"/>
<evidence type="ECO:0000313" key="2">
    <source>
        <dbReference type="Proteomes" id="UP000032735"/>
    </source>
</evidence>
<dbReference type="AlphaFoldDB" id="A0A068R656"/>
<organism evidence="1 2">
    <name type="scientific">Xenorhabdus poinarii G6</name>
    <dbReference type="NCBI Taxonomy" id="1354304"/>
    <lineage>
        <taxon>Bacteria</taxon>
        <taxon>Pseudomonadati</taxon>
        <taxon>Pseudomonadota</taxon>
        <taxon>Gammaproteobacteria</taxon>
        <taxon>Enterobacterales</taxon>
        <taxon>Morganellaceae</taxon>
        <taxon>Xenorhabdus</taxon>
    </lineage>
</organism>
<dbReference type="HOGENOM" id="CLU_2704016_0_0_6"/>
<accession>A0A068R656</accession>
<gene>
    <name evidence="1" type="ORF">XPG1_2857</name>
</gene>
<keyword evidence="2" id="KW-1185">Reference proteome</keyword>
<name>A0A068R656_9GAMM</name>
<dbReference type="STRING" id="1354304.XPG1_2857"/>
<evidence type="ECO:0000313" key="1">
    <source>
        <dbReference type="EMBL" id="CDG22504.1"/>
    </source>
</evidence>
<proteinExistence type="predicted"/>
<reference evidence="1 2" key="1">
    <citation type="submission" date="2013-07" db="EMBL/GenBank/DDBJ databases">
        <authorList>
            <person name="Genoscope - CEA"/>
        </authorList>
    </citation>
    <scope>NUCLEOTIDE SEQUENCE [LARGE SCALE GENOMIC DNA]</scope>
    <source>
        <strain evidence="1 2">G6</strain>
    </source>
</reference>
<dbReference type="Proteomes" id="UP000032735">
    <property type="component" value="Chromosome"/>
</dbReference>
<dbReference type="EMBL" id="FO704551">
    <property type="protein sequence ID" value="CDG22504.1"/>
    <property type="molecule type" value="Genomic_DNA"/>
</dbReference>
<protein>
    <submittedName>
        <fullName evidence="1">Uncharacterized protein</fullName>
    </submittedName>
</protein>